<proteinExistence type="predicted"/>
<dbReference type="Proteomes" id="UP000784294">
    <property type="component" value="Unassembled WGS sequence"/>
</dbReference>
<organism evidence="2 3">
    <name type="scientific">Protopolystoma xenopodis</name>
    <dbReference type="NCBI Taxonomy" id="117903"/>
    <lineage>
        <taxon>Eukaryota</taxon>
        <taxon>Metazoa</taxon>
        <taxon>Spiralia</taxon>
        <taxon>Lophotrochozoa</taxon>
        <taxon>Platyhelminthes</taxon>
        <taxon>Monogenea</taxon>
        <taxon>Polyopisthocotylea</taxon>
        <taxon>Polystomatidea</taxon>
        <taxon>Polystomatidae</taxon>
        <taxon>Protopolystoma</taxon>
    </lineage>
</organism>
<protein>
    <submittedName>
        <fullName evidence="2">Uncharacterized protein</fullName>
    </submittedName>
</protein>
<feature type="coiled-coil region" evidence="1">
    <location>
        <begin position="480"/>
        <end position="524"/>
    </location>
</feature>
<feature type="coiled-coil region" evidence="1">
    <location>
        <begin position="237"/>
        <end position="327"/>
    </location>
</feature>
<evidence type="ECO:0000256" key="1">
    <source>
        <dbReference type="SAM" id="Coils"/>
    </source>
</evidence>
<feature type="coiled-coil region" evidence="1">
    <location>
        <begin position="554"/>
        <end position="588"/>
    </location>
</feature>
<comment type="caution">
    <text evidence="2">The sequence shown here is derived from an EMBL/GenBank/DDBJ whole genome shotgun (WGS) entry which is preliminary data.</text>
</comment>
<evidence type="ECO:0000313" key="3">
    <source>
        <dbReference type="Proteomes" id="UP000784294"/>
    </source>
</evidence>
<dbReference type="EMBL" id="CAAALY010059760">
    <property type="protein sequence ID" value="VEL23051.1"/>
    <property type="molecule type" value="Genomic_DNA"/>
</dbReference>
<dbReference type="AlphaFoldDB" id="A0A448WY04"/>
<dbReference type="OrthoDB" id="2286360at2759"/>
<reference evidence="2" key="1">
    <citation type="submission" date="2018-11" db="EMBL/GenBank/DDBJ databases">
        <authorList>
            <consortium name="Pathogen Informatics"/>
        </authorList>
    </citation>
    <scope>NUCLEOTIDE SEQUENCE</scope>
</reference>
<accession>A0A448WY04</accession>
<feature type="coiled-coil region" evidence="1">
    <location>
        <begin position="384"/>
        <end position="439"/>
    </location>
</feature>
<dbReference type="Gene3D" id="1.10.287.1490">
    <property type="match status" value="1"/>
</dbReference>
<evidence type="ECO:0000313" key="2">
    <source>
        <dbReference type="EMBL" id="VEL23051.1"/>
    </source>
</evidence>
<keyword evidence="1" id="KW-0175">Coiled coil</keyword>
<gene>
    <name evidence="2" type="ORF">PXEA_LOCUS16491</name>
</gene>
<name>A0A448WY04_9PLAT</name>
<feature type="coiled-coil region" evidence="1">
    <location>
        <begin position="107"/>
        <end position="134"/>
    </location>
</feature>
<sequence length="646" mass="73322">MEQDQSRKIVLEKNPSRLNIQDELFTDIASIYFPEIKDSESSTMPTNQLYSRVNAFENGKLDFLTNESDLPKPQIRKDLISFIHSSLAKDETVASLKSKVADLYADVESLKYSHSQAQDAKAELEEECSSLKKSISLFYEQLESSKSSRCALKQEVDRIRSLMENTDSQNHLLVHENSCLQAQLACSRASLCEAKRNLSKQLECIRNDLIEREAMFEKIVSERTSFEILNRQRTNELSECNQKIISLRDELANSEAEVFSLVAKCEQSRNSIETLEQAKIVLLGKISALEDEISRHSGAYQDINLQYQEACNHIKQLEEERKLDEANTALVLEEKAALVVALDAAGKDKEALNLSISSLSGDMVRVEQKIFSMKKELSDRSSRLAFLESTNEDLKNDLKTASDRLEEMSAQFEGALRDKDILQTTLKTLTEENNGLKDDIVRLSLVLEAAQSAIQPACIEASEAAQRGMKEQLDIMKNGLNLKESHLNDLKKQIEVLLLEQQKYANLIHEHSELQANFDRLSLEYLQACENASSKHTHMVQQLDEFKLNTQQVLKEKSSEIKILSSQNESFKKEVFRLKDELSLLEASNASALASEWSDKLIKSEAERCEIEAKLTESRQKIFDISAQYSNEVANLQSEIVRLESR</sequence>
<feature type="non-terminal residue" evidence="2">
    <location>
        <position position="646"/>
    </location>
</feature>
<keyword evidence="3" id="KW-1185">Reference proteome</keyword>